<protein>
    <submittedName>
        <fullName evidence="7">DUF202 domain-containing protein</fullName>
    </submittedName>
</protein>
<dbReference type="InterPro" id="IPR003807">
    <property type="entry name" value="DUF202"/>
</dbReference>
<feature type="domain" description="DUF202" evidence="6">
    <location>
        <begin position="15"/>
        <end position="82"/>
    </location>
</feature>
<keyword evidence="3 5" id="KW-1133">Transmembrane helix</keyword>
<feature type="transmembrane region" description="Helical" evidence="5">
    <location>
        <begin position="96"/>
        <end position="118"/>
    </location>
</feature>
<dbReference type="Proteomes" id="UP000596248">
    <property type="component" value="Chromosome"/>
</dbReference>
<feature type="transmembrane region" description="Helical" evidence="5">
    <location>
        <begin position="21"/>
        <end position="43"/>
    </location>
</feature>
<evidence type="ECO:0000313" key="7">
    <source>
        <dbReference type="EMBL" id="QRG70666.1"/>
    </source>
</evidence>
<evidence type="ECO:0000256" key="4">
    <source>
        <dbReference type="ARBA" id="ARBA00023136"/>
    </source>
</evidence>
<proteinExistence type="predicted"/>
<accession>A0ABX7FXW9</accession>
<keyword evidence="2 5" id="KW-0812">Transmembrane</keyword>
<evidence type="ECO:0000256" key="1">
    <source>
        <dbReference type="ARBA" id="ARBA00004127"/>
    </source>
</evidence>
<sequence length="119" mass="13214">MDKEKTIDSKYVQQHLTYERTYLARVRTSITMVGLGFLAAGVVFRSSPYTHWGHLLAAIIGIGSVICGSLLTILATKDYFKKRAGINQESFRSIKFTVVIVSIGLTLINLLLIVLVIIL</sequence>
<keyword evidence="8" id="KW-1185">Reference proteome</keyword>
<evidence type="ECO:0000313" key="8">
    <source>
        <dbReference type="Proteomes" id="UP000596248"/>
    </source>
</evidence>
<evidence type="ECO:0000256" key="5">
    <source>
        <dbReference type="SAM" id="Phobius"/>
    </source>
</evidence>
<evidence type="ECO:0000256" key="2">
    <source>
        <dbReference type="ARBA" id="ARBA00022692"/>
    </source>
</evidence>
<evidence type="ECO:0000259" key="6">
    <source>
        <dbReference type="Pfam" id="PF02656"/>
    </source>
</evidence>
<organism evidence="7 8">
    <name type="scientific">Brevibacillus choshinensis</name>
    <dbReference type="NCBI Taxonomy" id="54911"/>
    <lineage>
        <taxon>Bacteria</taxon>
        <taxon>Bacillati</taxon>
        <taxon>Bacillota</taxon>
        <taxon>Bacilli</taxon>
        <taxon>Bacillales</taxon>
        <taxon>Paenibacillaceae</taxon>
        <taxon>Brevibacillus</taxon>
    </lineage>
</organism>
<comment type="subcellular location">
    <subcellularLocation>
        <location evidence="1">Endomembrane system</location>
        <topology evidence="1">Multi-pass membrane protein</topology>
    </subcellularLocation>
</comment>
<name>A0ABX7FXW9_BRECH</name>
<feature type="transmembrane region" description="Helical" evidence="5">
    <location>
        <begin position="55"/>
        <end position="75"/>
    </location>
</feature>
<evidence type="ECO:0000256" key="3">
    <source>
        <dbReference type="ARBA" id="ARBA00022989"/>
    </source>
</evidence>
<reference evidence="7 8" key="1">
    <citation type="submission" date="2021-01" db="EMBL/GenBank/DDBJ databases">
        <title>Identification of strong promoters based on the transcriptome of Brevibacillus choshinensis.</title>
        <authorList>
            <person name="Yao D."/>
            <person name="Zhang K."/>
            <person name="Wu J."/>
        </authorList>
    </citation>
    <scope>NUCLEOTIDE SEQUENCE [LARGE SCALE GENOMIC DNA]</scope>
    <source>
        <strain evidence="7 8">HPD31-SP3</strain>
    </source>
</reference>
<dbReference type="EMBL" id="CP069127">
    <property type="protein sequence ID" value="QRG70666.1"/>
    <property type="molecule type" value="Genomic_DNA"/>
</dbReference>
<gene>
    <name evidence="7" type="ORF">JNE38_18415</name>
</gene>
<keyword evidence="4 5" id="KW-0472">Membrane</keyword>
<dbReference type="Pfam" id="PF02656">
    <property type="entry name" value="DUF202"/>
    <property type="match status" value="1"/>
</dbReference>